<dbReference type="AlphaFoldDB" id="L2GNG4"/>
<proteinExistence type="predicted"/>
<sequence>MNEKISMHVEYEKMICSSRMVLFFTPNEGSVGIFDVMRCKSSTISFTFSIRDVVLTGKYIYILEENKIHKYSSKTCKPLSRIIIPGFIGFIELKNHSFLVYTRDEAMLFNDCARTEWKKKYEHAQIIGEFLVVVFADKVVVYKSLDGEIYSISKEEFEEKFYPISRTLDPKSDLKWISFSISNKKLYLLADDRIVGRDLNVYLDALNCQLKDLQGAKIRKFQCISKALILLDELQTSLYMVPKSLENVLFTAKCSDFYYNSTDNTLFVLYSKKFRIFEQISEFKQQFRLTNENTVYQEAEDEFDESENSSVDLCI</sequence>
<dbReference type="InParanoid" id="L2GNG4"/>
<dbReference type="EMBL" id="JH370137">
    <property type="protein sequence ID" value="ELA41862.1"/>
    <property type="molecule type" value="Genomic_DNA"/>
</dbReference>
<dbReference type="VEuPathDB" id="MicrosporidiaDB:VICG_01046"/>
<reference evidence="2" key="1">
    <citation type="submission" date="2011-05" db="EMBL/GenBank/DDBJ databases">
        <title>The genome sequence of Vittaforma corneae strain ATCC 50505.</title>
        <authorList>
            <consortium name="The Broad Institute Genome Sequencing Platform"/>
            <person name="Cuomo C."/>
            <person name="Didier E."/>
            <person name="Bowers L."/>
            <person name="Young S.K."/>
            <person name="Zeng Q."/>
            <person name="Gargeya S."/>
            <person name="Fitzgerald M."/>
            <person name="Haas B."/>
            <person name="Abouelleil A."/>
            <person name="Alvarado L."/>
            <person name="Arachchi H.M."/>
            <person name="Berlin A."/>
            <person name="Chapman S.B."/>
            <person name="Gearin G."/>
            <person name="Goldberg J."/>
            <person name="Griggs A."/>
            <person name="Gujja S."/>
            <person name="Hansen M."/>
            <person name="Heiman D."/>
            <person name="Howarth C."/>
            <person name="Larimer J."/>
            <person name="Lui A."/>
            <person name="MacDonald P.J.P."/>
            <person name="McCowen C."/>
            <person name="Montmayeur A."/>
            <person name="Murphy C."/>
            <person name="Neiman D."/>
            <person name="Pearson M."/>
            <person name="Priest M."/>
            <person name="Roberts A."/>
            <person name="Saif S."/>
            <person name="Shea T."/>
            <person name="Sisk P."/>
            <person name="Stolte C."/>
            <person name="Sykes S."/>
            <person name="Wortman J."/>
            <person name="Nusbaum C."/>
            <person name="Birren B."/>
        </authorList>
    </citation>
    <scope>NUCLEOTIDE SEQUENCE [LARGE SCALE GENOMIC DNA]</scope>
    <source>
        <strain evidence="2">ATCC 50505</strain>
    </source>
</reference>
<accession>L2GNG4</accession>
<name>L2GNG4_VITCO</name>
<dbReference type="GeneID" id="19881757"/>
<organism evidence="1 2">
    <name type="scientific">Vittaforma corneae (strain ATCC 50505)</name>
    <name type="common">Microsporidian parasite</name>
    <name type="synonym">Nosema corneum</name>
    <dbReference type="NCBI Taxonomy" id="993615"/>
    <lineage>
        <taxon>Eukaryota</taxon>
        <taxon>Fungi</taxon>
        <taxon>Fungi incertae sedis</taxon>
        <taxon>Microsporidia</taxon>
        <taxon>Nosematidae</taxon>
        <taxon>Vittaforma</taxon>
    </lineage>
</organism>
<gene>
    <name evidence="1" type="ORF">VICG_01046</name>
</gene>
<evidence type="ECO:0000313" key="1">
    <source>
        <dbReference type="EMBL" id="ELA41862.1"/>
    </source>
</evidence>
<dbReference type="HOGENOM" id="CLU_883403_0_0_1"/>
<evidence type="ECO:0000313" key="2">
    <source>
        <dbReference type="Proteomes" id="UP000011082"/>
    </source>
</evidence>
<keyword evidence="2" id="KW-1185">Reference proteome</keyword>
<dbReference type="OMA" id="CARTEWK"/>
<dbReference type="RefSeq" id="XP_007604492.1">
    <property type="nucleotide sequence ID" value="XM_007604430.1"/>
</dbReference>
<dbReference type="Proteomes" id="UP000011082">
    <property type="component" value="Unassembled WGS sequence"/>
</dbReference>
<protein>
    <submittedName>
        <fullName evidence="1">Uncharacterized protein</fullName>
    </submittedName>
</protein>